<name>A0A1M7KJI1_9BACT</name>
<dbReference type="EMBL" id="FRBL01000009">
    <property type="protein sequence ID" value="SHM65504.1"/>
    <property type="molecule type" value="Genomic_DNA"/>
</dbReference>
<evidence type="ECO:0000313" key="2">
    <source>
        <dbReference type="EMBL" id="SHM65504.1"/>
    </source>
</evidence>
<dbReference type="STRING" id="1419482.SAMN05444266_109365"/>
<dbReference type="Pfam" id="PF11827">
    <property type="entry name" value="DUF3347"/>
    <property type="match status" value="1"/>
</dbReference>
<dbReference type="OrthoDB" id="5513217at2"/>
<reference evidence="2 3" key="1">
    <citation type="submission" date="2016-11" db="EMBL/GenBank/DDBJ databases">
        <authorList>
            <person name="Jaros S."/>
            <person name="Januszkiewicz K."/>
            <person name="Wedrychowicz H."/>
        </authorList>
    </citation>
    <scope>NUCLEOTIDE SEQUENCE [LARGE SCALE GENOMIC DNA]</scope>
    <source>
        <strain evidence="2 3">DSM 27406</strain>
    </source>
</reference>
<sequence length="198" mass="21232">MKNILLLAVATVSFVACNNSESKSHDAHTPADTTSVAATNNAVKPSFANVDPAVAASFKSVIDHYLHLKNGLAGDNATEAADAGKAMVAALAAVDKNAMTPEQKTLYTENEEDLREHAEHIGKNAGDIAHQREHFAQMSEDVYALVQGFGGGQPLYHDFCSMYNNDKGGMWLSETADIKNPYFGSKMPTCGTVKEVIQ</sequence>
<dbReference type="Proteomes" id="UP000184420">
    <property type="component" value="Unassembled WGS sequence"/>
</dbReference>
<protein>
    <recommendedName>
        <fullName evidence="1">DUF3347 domain-containing protein</fullName>
    </recommendedName>
</protein>
<organism evidence="2 3">
    <name type="scientific">Chitinophaga jiangningensis</name>
    <dbReference type="NCBI Taxonomy" id="1419482"/>
    <lineage>
        <taxon>Bacteria</taxon>
        <taxon>Pseudomonadati</taxon>
        <taxon>Bacteroidota</taxon>
        <taxon>Chitinophagia</taxon>
        <taxon>Chitinophagales</taxon>
        <taxon>Chitinophagaceae</taxon>
        <taxon>Chitinophaga</taxon>
    </lineage>
</organism>
<dbReference type="PROSITE" id="PS51257">
    <property type="entry name" value="PROKAR_LIPOPROTEIN"/>
    <property type="match status" value="1"/>
</dbReference>
<evidence type="ECO:0000313" key="3">
    <source>
        <dbReference type="Proteomes" id="UP000184420"/>
    </source>
</evidence>
<proteinExistence type="predicted"/>
<evidence type="ECO:0000259" key="1">
    <source>
        <dbReference type="Pfam" id="PF11827"/>
    </source>
</evidence>
<dbReference type="InterPro" id="IPR021782">
    <property type="entry name" value="DUF3347"/>
</dbReference>
<dbReference type="RefSeq" id="WP_073085971.1">
    <property type="nucleotide sequence ID" value="NZ_FRBL01000009.1"/>
</dbReference>
<accession>A0A1M7KJI1</accession>
<feature type="domain" description="DUF3347" evidence="1">
    <location>
        <begin position="61"/>
        <end position="150"/>
    </location>
</feature>
<dbReference type="AlphaFoldDB" id="A0A1M7KJI1"/>
<gene>
    <name evidence="2" type="ORF">SAMN05444266_109365</name>
</gene>
<keyword evidence="3" id="KW-1185">Reference proteome</keyword>